<keyword evidence="3" id="KW-1185">Reference proteome</keyword>
<feature type="region of interest" description="Disordered" evidence="1">
    <location>
        <begin position="1"/>
        <end position="21"/>
    </location>
</feature>
<feature type="region of interest" description="Disordered" evidence="1">
    <location>
        <begin position="27"/>
        <end position="46"/>
    </location>
</feature>
<name>A0ABP8UV79_9ACTN</name>
<sequence length="85" mass="8772">MAAEAGVPSAETVVNASDDARTVAVPTRLSRDMAPPEGSPDQEQIPWYGTACQNCGARRGLRSRRAGTPALVTGPPAGLEAADPR</sequence>
<dbReference type="Proteomes" id="UP001501442">
    <property type="component" value="Unassembled WGS sequence"/>
</dbReference>
<feature type="region of interest" description="Disordered" evidence="1">
    <location>
        <begin position="60"/>
        <end position="85"/>
    </location>
</feature>
<accession>A0ABP8UV79</accession>
<organism evidence="2 3">
    <name type="scientific">Actinoallomurus vinaceus</name>
    <dbReference type="NCBI Taxonomy" id="1080074"/>
    <lineage>
        <taxon>Bacteria</taxon>
        <taxon>Bacillati</taxon>
        <taxon>Actinomycetota</taxon>
        <taxon>Actinomycetes</taxon>
        <taxon>Streptosporangiales</taxon>
        <taxon>Thermomonosporaceae</taxon>
        <taxon>Actinoallomurus</taxon>
    </lineage>
</organism>
<evidence type="ECO:0000313" key="3">
    <source>
        <dbReference type="Proteomes" id="UP001501442"/>
    </source>
</evidence>
<comment type="caution">
    <text evidence="2">The sequence shown here is derived from an EMBL/GenBank/DDBJ whole genome shotgun (WGS) entry which is preliminary data.</text>
</comment>
<reference evidence="3" key="1">
    <citation type="journal article" date="2019" name="Int. J. Syst. Evol. Microbiol.">
        <title>The Global Catalogue of Microorganisms (GCM) 10K type strain sequencing project: providing services to taxonomists for standard genome sequencing and annotation.</title>
        <authorList>
            <consortium name="The Broad Institute Genomics Platform"/>
            <consortium name="The Broad Institute Genome Sequencing Center for Infectious Disease"/>
            <person name="Wu L."/>
            <person name="Ma J."/>
        </authorList>
    </citation>
    <scope>NUCLEOTIDE SEQUENCE [LARGE SCALE GENOMIC DNA]</scope>
    <source>
        <strain evidence="3">JCM 17939</strain>
    </source>
</reference>
<evidence type="ECO:0000313" key="2">
    <source>
        <dbReference type="EMBL" id="GAA4638064.1"/>
    </source>
</evidence>
<dbReference type="EMBL" id="BAABHK010000021">
    <property type="protein sequence ID" value="GAA4638064.1"/>
    <property type="molecule type" value="Genomic_DNA"/>
</dbReference>
<gene>
    <name evidence="2" type="ORF">GCM10023196_094350</name>
</gene>
<proteinExistence type="predicted"/>
<evidence type="ECO:0000256" key="1">
    <source>
        <dbReference type="SAM" id="MobiDB-lite"/>
    </source>
</evidence>
<protein>
    <submittedName>
        <fullName evidence="2">Uncharacterized protein</fullName>
    </submittedName>
</protein>